<feature type="region of interest" description="Disordered" evidence="1">
    <location>
        <begin position="160"/>
        <end position="186"/>
    </location>
</feature>
<dbReference type="AlphaFoldDB" id="A0A167YP50"/>
<evidence type="ECO:0000256" key="1">
    <source>
        <dbReference type="SAM" id="MobiDB-lite"/>
    </source>
</evidence>
<comment type="caution">
    <text evidence="2">The sequence shown here is derived from an EMBL/GenBank/DDBJ whole genome shotgun (WGS) entry which is preliminary data.</text>
</comment>
<reference evidence="2 3" key="1">
    <citation type="journal article" date="2016" name="Genome Biol. Evol.">
        <title>Divergent and convergent evolution of fungal pathogenicity.</title>
        <authorList>
            <person name="Shang Y."/>
            <person name="Xiao G."/>
            <person name="Zheng P."/>
            <person name="Cen K."/>
            <person name="Zhan S."/>
            <person name="Wang C."/>
        </authorList>
    </citation>
    <scope>NUCLEOTIDE SEQUENCE [LARGE SCALE GENOMIC DNA]</scope>
    <source>
        <strain evidence="2 3">ARSEF 7405</strain>
    </source>
</reference>
<feature type="region of interest" description="Disordered" evidence="1">
    <location>
        <begin position="121"/>
        <end position="146"/>
    </location>
</feature>
<dbReference type="VEuPathDB" id="FungiDB:AAP_03291"/>
<sequence>MSDSIQIISSRNDDQPDHIRIVYLTNNDTMAEEYTFKLTTKNSARVIIKRTWGGNPTRSRAISWAVSPPIGNSLQSTHFMGIVAHAGSLALKHECRQCQRGEGVFRECSVNTYWPYGSQNGAYTRENVKSEPDSTDDESIRRTASESEIQKILEMSRTGRSLKRNMSHIQHQDMREPPNARYPSTRGKDEYTLLTVNELNRKIRRIGTALETSPVINHGGLLTVDCEDEKEVGAATIELQGAIKYLQLKAMARQ</sequence>
<dbReference type="Proteomes" id="UP000242877">
    <property type="component" value="Unassembled WGS sequence"/>
</dbReference>
<accession>A0A167YP50</accession>
<gene>
    <name evidence="2" type="ORF">AAP_03291</name>
</gene>
<dbReference type="EMBL" id="AZGZ01000013">
    <property type="protein sequence ID" value="KZZ91585.1"/>
    <property type="molecule type" value="Genomic_DNA"/>
</dbReference>
<protein>
    <submittedName>
        <fullName evidence="2">Uncharacterized protein</fullName>
    </submittedName>
</protein>
<evidence type="ECO:0000313" key="2">
    <source>
        <dbReference type="EMBL" id="KZZ91585.1"/>
    </source>
</evidence>
<evidence type="ECO:0000313" key="3">
    <source>
        <dbReference type="Proteomes" id="UP000242877"/>
    </source>
</evidence>
<name>A0A167YP50_9EURO</name>
<feature type="compositionally biased region" description="Basic and acidic residues" evidence="1">
    <location>
        <begin position="126"/>
        <end position="146"/>
    </location>
</feature>
<organism evidence="2 3">
    <name type="scientific">Ascosphaera apis ARSEF 7405</name>
    <dbReference type="NCBI Taxonomy" id="392613"/>
    <lineage>
        <taxon>Eukaryota</taxon>
        <taxon>Fungi</taxon>
        <taxon>Dikarya</taxon>
        <taxon>Ascomycota</taxon>
        <taxon>Pezizomycotina</taxon>
        <taxon>Eurotiomycetes</taxon>
        <taxon>Eurotiomycetidae</taxon>
        <taxon>Onygenales</taxon>
        <taxon>Ascosphaeraceae</taxon>
        <taxon>Ascosphaera</taxon>
    </lineage>
</organism>
<keyword evidence="3" id="KW-1185">Reference proteome</keyword>
<proteinExistence type="predicted"/>